<dbReference type="Proteomes" id="UP000009170">
    <property type="component" value="Unassembled WGS sequence"/>
</dbReference>
<dbReference type="EMBL" id="CAID01000010">
    <property type="protein sequence ID" value="CEF99485.1"/>
    <property type="molecule type" value="Genomic_DNA"/>
</dbReference>
<sequence length="255" mass="27667">MRTSARALLPSRPRARANVQSTSSRSTPRSRPRAKRSSDEEEDETRERTESNDFFDATGRLEDVALIVGDVCALWTLTLCETVSAVSAKPSFPGWLAPVEISARDGAAFAARAMWALGCWVVASAVISNAYEVDDFATPSANKACREVAKAWMAWAPLQAIERVIAISGNLEEPNESIGVLASTLTALGVLVSWRCYAKVFSLLEPSANASNRERDDVEWGEFFRVLGGVAALSVATSGAEMVYYSDQMSDLFLS</sequence>
<dbReference type="InParanoid" id="A0A090M5G5"/>
<comment type="caution">
    <text evidence="2">The sequence shown here is derived from an EMBL/GenBank/DDBJ whole genome shotgun (WGS) entry which is preliminary data.</text>
</comment>
<name>A0A090M5G5_OSTTA</name>
<evidence type="ECO:0000256" key="1">
    <source>
        <dbReference type="SAM" id="MobiDB-lite"/>
    </source>
</evidence>
<protein>
    <submittedName>
        <fullName evidence="2">Unnamed product</fullName>
    </submittedName>
</protein>
<gene>
    <name evidence="2" type="ORF">OT_ostta10g03330</name>
</gene>
<dbReference type="OrthoDB" id="10564654at2759"/>
<dbReference type="KEGG" id="ota:OT_ostta10g03330"/>
<dbReference type="GeneID" id="34946213"/>
<evidence type="ECO:0000313" key="2">
    <source>
        <dbReference type="EMBL" id="CEF99485.1"/>
    </source>
</evidence>
<reference evidence="2 3" key="2">
    <citation type="journal article" date="2014" name="BMC Genomics">
        <title>An improved genome of the model marine alga Ostreococcus tauri unfolds by assessing Illumina de novo assemblies.</title>
        <authorList>
            <person name="Blanc-Mathieu R."/>
            <person name="Verhelst B."/>
            <person name="Derelle E."/>
            <person name="Rombauts S."/>
            <person name="Bouget F.Y."/>
            <person name="Carre I."/>
            <person name="Chateau A."/>
            <person name="Eyre-Walker A."/>
            <person name="Grimsley N."/>
            <person name="Moreau H."/>
            <person name="Piegu B."/>
            <person name="Rivals E."/>
            <person name="Schackwitz W."/>
            <person name="Van de Peer Y."/>
            <person name="Piganeau G."/>
        </authorList>
    </citation>
    <scope>NUCLEOTIDE SEQUENCE [LARGE SCALE GENOMIC DNA]</scope>
    <source>
        <strain evidence="3">OTTH 0595 / CCAP 157/2 / RCC745</strain>
    </source>
</reference>
<accession>A0A090M5G5</accession>
<proteinExistence type="predicted"/>
<reference evidence="3" key="1">
    <citation type="journal article" date="2006" name="Proc. Natl. Acad. Sci. U.S.A.">
        <title>Genome analysis of the smallest free-living eukaryote Ostreococcus tauri unveils many unique features.</title>
        <authorList>
            <person name="Derelle E."/>
            <person name="Ferraz C."/>
            <person name="Rombauts S."/>
            <person name="Rouze P."/>
            <person name="Worden A.Z."/>
            <person name="Robbens S."/>
            <person name="Partensky F."/>
            <person name="Degroeve S."/>
            <person name="Echeynie S."/>
            <person name="Cooke R."/>
            <person name="Saeys Y."/>
            <person name="Wuyts J."/>
            <person name="Jabbari K."/>
            <person name="Bowler C."/>
            <person name="Panaud O."/>
            <person name="Piegu B."/>
            <person name="Ball S.G."/>
            <person name="Ral J.-P."/>
            <person name="Bouget F.-Y."/>
            <person name="Piganeau G."/>
            <person name="De Baets B."/>
            <person name="Picard A."/>
            <person name="Delseny M."/>
            <person name="Demaille J."/>
            <person name="Van de Peer Y."/>
            <person name="Moreau H."/>
        </authorList>
    </citation>
    <scope>NUCLEOTIDE SEQUENCE [LARGE SCALE GENOMIC DNA]</scope>
    <source>
        <strain evidence="3">OTTH 0595 / CCAP 157/2 / RCC745</strain>
    </source>
</reference>
<dbReference type="AlphaFoldDB" id="A0A090M5G5"/>
<feature type="region of interest" description="Disordered" evidence="1">
    <location>
        <begin position="1"/>
        <end position="51"/>
    </location>
</feature>
<organism evidence="2 3">
    <name type="scientific">Ostreococcus tauri</name>
    <name type="common">Marine green alga</name>
    <dbReference type="NCBI Taxonomy" id="70448"/>
    <lineage>
        <taxon>Eukaryota</taxon>
        <taxon>Viridiplantae</taxon>
        <taxon>Chlorophyta</taxon>
        <taxon>Mamiellophyceae</taxon>
        <taxon>Mamiellales</taxon>
        <taxon>Bathycoccaceae</taxon>
        <taxon>Ostreococcus</taxon>
    </lineage>
</organism>
<feature type="compositionally biased region" description="Low complexity" evidence="1">
    <location>
        <begin position="1"/>
        <end position="12"/>
    </location>
</feature>
<dbReference type="RefSeq" id="XP_022839861.1">
    <property type="nucleotide sequence ID" value="XM_022983235.1"/>
</dbReference>
<evidence type="ECO:0000313" key="3">
    <source>
        <dbReference type="Proteomes" id="UP000009170"/>
    </source>
</evidence>
<keyword evidence="3" id="KW-1185">Reference proteome</keyword>